<dbReference type="EMBL" id="RJKE01000001">
    <property type="protein sequence ID" value="ROO89886.1"/>
    <property type="molecule type" value="Genomic_DNA"/>
</dbReference>
<evidence type="ECO:0000313" key="3">
    <source>
        <dbReference type="Proteomes" id="UP000272400"/>
    </source>
</evidence>
<dbReference type="PANTHER" id="PTHR35040:SF9">
    <property type="entry name" value="4-LIKE CELL SURFACE PROTEIN, PUTATIVE (AFU_ORTHOLOGUE AFUA_4G14080)-RELATED"/>
    <property type="match status" value="1"/>
</dbReference>
<evidence type="ECO:0000313" key="2">
    <source>
        <dbReference type="EMBL" id="ROO89886.1"/>
    </source>
</evidence>
<organism evidence="2 3">
    <name type="scientific">Actinocorallia herbida</name>
    <dbReference type="NCBI Taxonomy" id="58109"/>
    <lineage>
        <taxon>Bacteria</taxon>
        <taxon>Bacillati</taxon>
        <taxon>Actinomycetota</taxon>
        <taxon>Actinomycetes</taxon>
        <taxon>Streptosporangiales</taxon>
        <taxon>Thermomonosporaceae</taxon>
        <taxon>Actinocorallia</taxon>
    </lineage>
</organism>
<keyword evidence="3" id="KW-1185">Reference proteome</keyword>
<feature type="signal peptide" evidence="1">
    <location>
        <begin position="1"/>
        <end position="16"/>
    </location>
</feature>
<dbReference type="InterPro" id="IPR021986">
    <property type="entry name" value="Spherulin4"/>
</dbReference>
<dbReference type="Proteomes" id="UP000272400">
    <property type="component" value="Unassembled WGS sequence"/>
</dbReference>
<comment type="caution">
    <text evidence="2">The sequence shown here is derived from an EMBL/GenBank/DDBJ whole genome shotgun (WGS) entry which is preliminary data.</text>
</comment>
<dbReference type="Pfam" id="PF12138">
    <property type="entry name" value="Spherulin4"/>
    <property type="match status" value="1"/>
</dbReference>
<protein>
    <submittedName>
        <fullName evidence="2">Spherulation-specific family 4 protein</fullName>
    </submittedName>
</protein>
<gene>
    <name evidence="2" type="ORF">EDD29_7596</name>
</gene>
<proteinExistence type="predicted"/>
<feature type="chain" id="PRO_5018040740" evidence="1">
    <location>
        <begin position="17"/>
        <end position="236"/>
    </location>
</feature>
<dbReference type="PANTHER" id="PTHR35040">
    <property type="match status" value="1"/>
</dbReference>
<reference evidence="2 3" key="1">
    <citation type="submission" date="2018-11" db="EMBL/GenBank/DDBJ databases">
        <title>Sequencing the genomes of 1000 actinobacteria strains.</title>
        <authorList>
            <person name="Klenk H.-P."/>
        </authorList>
    </citation>
    <scope>NUCLEOTIDE SEQUENCE [LARGE SCALE GENOMIC DNA]</scope>
    <source>
        <strain evidence="2 3">DSM 44254</strain>
    </source>
</reference>
<sequence length="236" mass="25469">MLCAMSAAAVPSPACALGPRVIVPAYFAPHVRPGLWERVCDARLRCVVLNVASGPGTAPDPVFARARDRIAARRGTVAAYVDVSYGRRDAGLVLADLKRYRRWYGVTDVFFDQVPAGVDGLAYMHRVTGKARDAGAGLVVFNHGTYPDPAYLALADVLVTFEGPVTAYPSAEPPAWTLLSDPGRFCHLVYGCRPEDLEVVTALARRRNTGVLYITDRAGANPYDGLPSYFERLVGG</sequence>
<dbReference type="AlphaFoldDB" id="A0A3N1D8S1"/>
<keyword evidence="1" id="KW-0732">Signal</keyword>
<evidence type="ECO:0000256" key="1">
    <source>
        <dbReference type="SAM" id="SignalP"/>
    </source>
</evidence>
<accession>A0A3N1D8S1</accession>
<name>A0A3N1D8S1_9ACTN</name>